<protein>
    <recommendedName>
        <fullName evidence="3">F-box domain-containing protein</fullName>
    </recommendedName>
</protein>
<accession>A0A6A6TJC0</accession>
<evidence type="ECO:0000313" key="1">
    <source>
        <dbReference type="EMBL" id="KAF2660125.1"/>
    </source>
</evidence>
<evidence type="ECO:0008006" key="3">
    <source>
        <dbReference type="Google" id="ProtNLM"/>
    </source>
</evidence>
<reference evidence="1" key="1">
    <citation type="journal article" date="2020" name="Stud. Mycol.">
        <title>101 Dothideomycetes genomes: a test case for predicting lifestyles and emergence of pathogens.</title>
        <authorList>
            <person name="Haridas S."/>
            <person name="Albert R."/>
            <person name="Binder M."/>
            <person name="Bloem J."/>
            <person name="Labutti K."/>
            <person name="Salamov A."/>
            <person name="Andreopoulos B."/>
            <person name="Baker S."/>
            <person name="Barry K."/>
            <person name="Bills G."/>
            <person name="Bluhm B."/>
            <person name="Cannon C."/>
            <person name="Castanera R."/>
            <person name="Culley D."/>
            <person name="Daum C."/>
            <person name="Ezra D."/>
            <person name="Gonzalez J."/>
            <person name="Henrissat B."/>
            <person name="Kuo A."/>
            <person name="Liang C."/>
            <person name="Lipzen A."/>
            <person name="Lutzoni F."/>
            <person name="Magnuson J."/>
            <person name="Mondo S."/>
            <person name="Nolan M."/>
            <person name="Ohm R."/>
            <person name="Pangilinan J."/>
            <person name="Park H.-J."/>
            <person name="Ramirez L."/>
            <person name="Alfaro M."/>
            <person name="Sun H."/>
            <person name="Tritt A."/>
            <person name="Yoshinaga Y."/>
            <person name="Zwiers L.-H."/>
            <person name="Turgeon B."/>
            <person name="Goodwin S."/>
            <person name="Spatafora J."/>
            <person name="Crous P."/>
            <person name="Grigoriev I."/>
        </authorList>
    </citation>
    <scope>NUCLEOTIDE SEQUENCE</scope>
    <source>
        <strain evidence="1">CBS 122681</strain>
    </source>
</reference>
<name>A0A6A6TJC0_9PLEO</name>
<keyword evidence="2" id="KW-1185">Reference proteome</keyword>
<sequence length="302" mass="34847">MGRSELHGRLFARAVRIFAPRTTLLHLPVELRLQIYNLVLADKPAKWRHRLALILTSRQIRSECLVLALRNTDLCFSHFRRFLGFWRGLEGYAREEVKEVVIRTRDIEDFYKIPGALHATCRDIRLKSLSIVLCSRSTTKRQGKAPGSLPDAHQLAARFRRHIALVDSIDCIHFDTLVEDVEPLLIDTFNKLLDMPHHDQRVLWGFRVRRTGLTTRSLGFRSVREAAVDDLARQKLESETGQTFEERDTTNWEEHDFLRSKGARCPDDVYLAVQHKVLLRRPGPAVAASRMGQARTLEVEIL</sequence>
<organism evidence="1 2">
    <name type="scientific">Lophiostoma macrostomum CBS 122681</name>
    <dbReference type="NCBI Taxonomy" id="1314788"/>
    <lineage>
        <taxon>Eukaryota</taxon>
        <taxon>Fungi</taxon>
        <taxon>Dikarya</taxon>
        <taxon>Ascomycota</taxon>
        <taxon>Pezizomycotina</taxon>
        <taxon>Dothideomycetes</taxon>
        <taxon>Pleosporomycetidae</taxon>
        <taxon>Pleosporales</taxon>
        <taxon>Lophiostomataceae</taxon>
        <taxon>Lophiostoma</taxon>
    </lineage>
</organism>
<evidence type="ECO:0000313" key="2">
    <source>
        <dbReference type="Proteomes" id="UP000799324"/>
    </source>
</evidence>
<dbReference type="AlphaFoldDB" id="A0A6A6TJC0"/>
<proteinExistence type="predicted"/>
<dbReference type="EMBL" id="MU004302">
    <property type="protein sequence ID" value="KAF2660125.1"/>
    <property type="molecule type" value="Genomic_DNA"/>
</dbReference>
<dbReference type="Proteomes" id="UP000799324">
    <property type="component" value="Unassembled WGS sequence"/>
</dbReference>
<gene>
    <name evidence="1" type="ORF">K491DRAFT_110684</name>
</gene>